<evidence type="ECO:0000259" key="20">
    <source>
        <dbReference type="PROSITE" id="PS50011"/>
    </source>
</evidence>
<dbReference type="InterPro" id="IPR012946">
    <property type="entry name" value="X8"/>
</dbReference>
<sequence>MRRSRIFLLLLAILFSPSIRGFFCSQISQTALSNRFLPPPPPDDGLAVVVTLDGTMHLVDRVSRKVHWSFASGRPIYSSYQAFLDQDNDKLNASGPNSDLYVDCGDDLQLYVHSRSHGKLVSMLILLLFLTKKLELSAEEYVRRTPYIAEDGGITLGVKKTSIYLVDANSGRIVQTYRSDDPPFTLDIQNDAGKTVRWTKDADALVESGPFNSTTVKQFVYIMRTDYVLQYYSPNSAEVLWNVAFSKIDAEFRCQGSEEKLSADYMHDCELQLPCQKRPAVIQVRDHKLLESLPVFGWLDGIIPLPSSNQNPRLLPAGVFPLALPSDKPWLALPASEMENPLMLDTANTNITTRFDIAGSSIQPFIAFFATLLTIIVFAFYRLKRGKGSKQDQEVKLQSVPKKKKPKRVGNSKSSGNNEKKNKPVSEENNVGNTNTLPYIERNEGKSLLNFTDLVDGRVDGRRIGKLLVSNKEIAKGSNGTIVLEGIYDGRPVAVKRLVQTHHDVALKEIQNLIASDQHPNIVRWYGVEFDQDFVYLSLERCTCSLNDLIYVCSESFQNQAIVKDEESKFFNECNVRLHSVMENNKVIELWKPNGHPSAHLLKLMRDIVSGLAHLHELGIIHRDLKPQNVLIIMEKSLCAKLSDMGISKRLTGDMSSLTRGATGYGSSGWQAPEQLRQGRQARAVDLFSLGCVLFFCITGGKHPYGDSIERDVNIVNDRKDLFLIESIPEAMDLFSHLLDPNPELRPKAQDVLHHPLFWSSEMRLSFLREASDRVELEDRKSESEVLNELESIAAVALDGKWDEKLEPAFLNNIGHYRRYKFDSIRDLLRVIRNKQNHYREIPQDIQELLGPLPEGFDGYFSSRFPKLLIEVYKEHQYLDPLNHQMALHLFHLLFFLVSPLSYVSSVGINYGTLGNNLPSPKKVAQLLQSTLIDKVKIYDTNPDILEAFSNTGIDLIVAVENYHVANISKDAAAADDWFATRVQPFIPATSIVAVCVGNEYLTSDDNLDPDALVQAMQNLHDVLLKRGLDRKIKVTTPHSMAVLASSFPPSASTFATKLIPTMSSIVGFLADTGAPFMVNAYPYFAYRDNPSTVDLEYALLGNSTGVHDPKGYIYHNMLDAQIDAVRSAIDAIGFGNLSMKITVSESGWPSKGDPEDTAATPNNAKTYNTRLIERAQSNRGTPMKPKDNIEIFVFALFNENKKPGGPSERNFGIFNGDGSKVYEVDLSCEFCSNGGAFEKMSTSGQVRGPSVWCVAKPHADEKVLQSVLDFCCGPGGVDCREVYESGKCFEPDKLHAHASYAMNAYYQMHGRNYWNCDFKGTGLVTFSDPSYGTCRVFLLREEGGTLAHGLQAPPLKAFHLQIEKLFLFLGRESWLGLWTRLGD</sequence>
<keyword evidence="16" id="KW-0326">Glycosidase</keyword>
<name>A0A5B6VDR2_9ROSI</name>
<dbReference type="Pfam" id="PF00069">
    <property type="entry name" value="Pkinase"/>
    <property type="match status" value="1"/>
</dbReference>
<evidence type="ECO:0000256" key="8">
    <source>
        <dbReference type="ARBA" id="ARBA00022692"/>
    </source>
</evidence>
<keyword evidence="14" id="KW-0472">Membrane</keyword>
<dbReference type="InterPro" id="IPR011009">
    <property type="entry name" value="Kinase-like_dom_sf"/>
</dbReference>
<dbReference type="Gene3D" id="3.20.20.80">
    <property type="entry name" value="Glycosidases"/>
    <property type="match status" value="1"/>
</dbReference>
<dbReference type="SUPFAM" id="SSF51445">
    <property type="entry name" value="(Trans)glycosidases"/>
    <property type="match status" value="1"/>
</dbReference>
<dbReference type="GO" id="GO:0051082">
    <property type="term" value="F:unfolded protein binding"/>
    <property type="evidence" value="ECO:0007669"/>
    <property type="project" value="TreeGrafter"/>
</dbReference>
<dbReference type="GO" id="GO:0004521">
    <property type="term" value="F:RNA endonuclease activity"/>
    <property type="evidence" value="ECO:0007669"/>
    <property type="project" value="InterPro"/>
</dbReference>
<dbReference type="GO" id="GO:0042973">
    <property type="term" value="F:glucan endo-1,3-beta-D-glucosidase activity"/>
    <property type="evidence" value="ECO:0007669"/>
    <property type="project" value="UniProtKB-EC"/>
</dbReference>
<proteinExistence type="inferred from homology"/>
<dbReference type="InterPro" id="IPR045133">
    <property type="entry name" value="IRE1/2-like"/>
</dbReference>
<evidence type="ECO:0000259" key="21">
    <source>
        <dbReference type="PROSITE" id="PS51392"/>
    </source>
</evidence>
<dbReference type="FunFam" id="2.130.10.10:FF:001716">
    <property type="entry name" value="Inositol requiring 1-1"/>
    <property type="match status" value="1"/>
</dbReference>
<comment type="catalytic activity">
    <reaction evidence="1">
        <text>Hydrolysis of (1-&gt;3)-beta-D-glucosidic linkages in (1-&gt;3)-beta-D-glucans.</text>
        <dbReference type="EC" id="3.2.1.39"/>
    </reaction>
</comment>
<comment type="similarity">
    <text evidence="4 17">Belongs to the glycosyl hydrolase 17 family.</text>
</comment>
<feature type="compositionally biased region" description="Basic residues" evidence="18">
    <location>
        <begin position="401"/>
        <end position="410"/>
    </location>
</feature>
<dbReference type="PROSITE" id="PS51392">
    <property type="entry name" value="KEN"/>
    <property type="match status" value="1"/>
</dbReference>
<dbReference type="PANTHER" id="PTHR13954:SF27">
    <property type="entry name" value="SERINE_THREONINE-PROTEIN KINASE_ENDORIBONUCLEASE IRE1B"/>
    <property type="match status" value="1"/>
</dbReference>
<dbReference type="Gene3D" id="1.20.1440.180">
    <property type="entry name" value="KEN domain"/>
    <property type="match status" value="1"/>
</dbReference>
<keyword evidence="13" id="KW-0067">ATP-binding</keyword>
<protein>
    <submittedName>
        <fullName evidence="22">Glycoside hydrolase, family 17</fullName>
    </submittedName>
</protein>
<dbReference type="CDD" id="cd10422">
    <property type="entry name" value="RNase_Ire1"/>
    <property type="match status" value="1"/>
</dbReference>
<evidence type="ECO:0000313" key="22">
    <source>
        <dbReference type="EMBL" id="KAA3467177.1"/>
    </source>
</evidence>
<dbReference type="SMART" id="SM00768">
    <property type="entry name" value="X8"/>
    <property type="match status" value="1"/>
</dbReference>
<evidence type="ECO:0000256" key="11">
    <source>
        <dbReference type="ARBA" id="ARBA00022777"/>
    </source>
</evidence>
<evidence type="ECO:0000256" key="17">
    <source>
        <dbReference type="RuleBase" id="RU004335"/>
    </source>
</evidence>
<evidence type="ECO:0000256" key="19">
    <source>
        <dbReference type="SAM" id="SignalP"/>
    </source>
</evidence>
<dbReference type="InterPro" id="IPR015943">
    <property type="entry name" value="WD40/YVTN_repeat-like_dom_sf"/>
</dbReference>
<dbReference type="FunFam" id="3.30.200.20:FF:000077">
    <property type="entry name" value="Putative Serine/threonine-protein kinase/endoribonuclease IRE1"/>
    <property type="match status" value="1"/>
</dbReference>
<evidence type="ECO:0000256" key="7">
    <source>
        <dbReference type="ARBA" id="ARBA00022679"/>
    </source>
</evidence>
<reference evidence="23" key="1">
    <citation type="journal article" date="2019" name="Plant Biotechnol. J.">
        <title>Genome sequencing of the Australian wild diploid species Gossypium australe highlights disease resistance and delayed gland morphogenesis.</title>
        <authorList>
            <person name="Cai Y."/>
            <person name="Cai X."/>
            <person name="Wang Q."/>
            <person name="Wang P."/>
            <person name="Zhang Y."/>
            <person name="Cai C."/>
            <person name="Xu Y."/>
            <person name="Wang K."/>
            <person name="Zhou Z."/>
            <person name="Wang C."/>
            <person name="Geng S."/>
            <person name="Li B."/>
            <person name="Dong Q."/>
            <person name="Hou Y."/>
            <person name="Wang H."/>
            <person name="Ai P."/>
            <person name="Liu Z."/>
            <person name="Yi F."/>
            <person name="Sun M."/>
            <person name="An G."/>
            <person name="Cheng J."/>
            <person name="Zhang Y."/>
            <person name="Shi Q."/>
            <person name="Xie Y."/>
            <person name="Shi X."/>
            <person name="Chang Y."/>
            <person name="Huang F."/>
            <person name="Chen Y."/>
            <person name="Hong S."/>
            <person name="Mi L."/>
            <person name="Sun Q."/>
            <person name="Zhang L."/>
            <person name="Zhou B."/>
            <person name="Peng R."/>
            <person name="Zhang X."/>
            <person name="Liu F."/>
        </authorList>
    </citation>
    <scope>NUCLEOTIDE SEQUENCE [LARGE SCALE GENOMIC DNA]</scope>
    <source>
        <strain evidence="23">cv. PA1801</strain>
    </source>
</reference>
<dbReference type="Pfam" id="PF06479">
    <property type="entry name" value="Ribonuc_2-5A"/>
    <property type="match status" value="1"/>
</dbReference>
<keyword evidence="6" id="KW-0723">Serine/threonine-protein kinase</keyword>
<dbReference type="SUPFAM" id="SSF50998">
    <property type="entry name" value="Quinoprotein alcohol dehydrogenase-like"/>
    <property type="match status" value="1"/>
</dbReference>
<keyword evidence="10" id="KW-0547">Nucleotide-binding</keyword>
<keyword evidence="23" id="KW-1185">Reference proteome</keyword>
<accession>A0A5B6VDR2</accession>
<evidence type="ECO:0000256" key="14">
    <source>
        <dbReference type="ARBA" id="ARBA00022989"/>
    </source>
</evidence>
<evidence type="ECO:0000256" key="18">
    <source>
        <dbReference type="SAM" id="MobiDB-lite"/>
    </source>
</evidence>
<keyword evidence="11" id="KW-0418">Kinase</keyword>
<dbReference type="GO" id="GO:0005524">
    <property type="term" value="F:ATP binding"/>
    <property type="evidence" value="ECO:0007669"/>
    <property type="project" value="UniProtKB-KW"/>
</dbReference>
<dbReference type="GO" id="GO:0005576">
    <property type="term" value="C:extracellular region"/>
    <property type="evidence" value="ECO:0007669"/>
    <property type="project" value="UniProtKB-SubCell"/>
</dbReference>
<dbReference type="InterPro" id="IPR017853">
    <property type="entry name" value="GH"/>
</dbReference>
<evidence type="ECO:0000256" key="6">
    <source>
        <dbReference type="ARBA" id="ARBA00022527"/>
    </source>
</evidence>
<dbReference type="InterPro" id="IPR008271">
    <property type="entry name" value="Ser/Thr_kinase_AS"/>
</dbReference>
<keyword evidence="15" id="KW-1015">Disulfide bond</keyword>
<dbReference type="PROSITE" id="PS00108">
    <property type="entry name" value="PROTEIN_KINASE_ST"/>
    <property type="match status" value="1"/>
</dbReference>
<dbReference type="PROSITE" id="PS50011">
    <property type="entry name" value="PROTEIN_KINASE_DOM"/>
    <property type="match status" value="1"/>
</dbReference>
<feature type="signal peptide" evidence="19">
    <location>
        <begin position="1"/>
        <end position="21"/>
    </location>
</feature>
<dbReference type="Gene3D" id="1.10.510.10">
    <property type="entry name" value="Transferase(Phosphotransferase) domain 1"/>
    <property type="match status" value="1"/>
</dbReference>
<dbReference type="GO" id="GO:0006397">
    <property type="term" value="P:mRNA processing"/>
    <property type="evidence" value="ECO:0007669"/>
    <property type="project" value="InterPro"/>
</dbReference>
<dbReference type="GO" id="GO:0005975">
    <property type="term" value="P:carbohydrate metabolic process"/>
    <property type="evidence" value="ECO:0007669"/>
    <property type="project" value="InterPro"/>
</dbReference>
<dbReference type="EMBL" id="SMMG02000007">
    <property type="protein sequence ID" value="KAA3467177.1"/>
    <property type="molecule type" value="Genomic_DNA"/>
</dbReference>
<comment type="caution">
    <text evidence="22">The sequence shown here is derived from an EMBL/GenBank/DDBJ whole genome shotgun (WGS) entry which is preliminary data.</text>
</comment>
<evidence type="ECO:0000313" key="23">
    <source>
        <dbReference type="Proteomes" id="UP000325315"/>
    </source>
</evidence>
<organism evidence="22 23">
    <name type="scientific">Gossypium australe</name>
    <dbReference type="NCBI Taxonomy" id="47621"/>
    <lineage>
        <taxon>Eukaryota</taxon>
        <taxon>Viridiplantae</taxon>
        <taxon>Streptophyta</taxon>
        <taxon>Embryophyta</taxon>
        <taxon>Tracheophyta</taxon>
        <taxon>Spermatophyta</taxon>
        <taxon>Magnoliopsida</taxon>
        <taxon>eudicotyledons</taxon>
        <taxon>Gunneridae</taxon>
        <taxon>Pentapetalae</taxon>
        <taxon>rosids</taxon>
        <taxon>malvids</taxon>
        <taxon>Malvales</taxon>
        <taxon>Malvaceae</taxon>
        <taxon>Malvoideae</taxon>
        <taxon>Gossypium</taxon>
    </lineage>
</organism>
<evidence type="ECO:0000256" key="10">
    <source>
        <dbReference type="ARBA" id="ARBA00022741"/>
    </source>
</evidence>
<dbReference type="InterPro" id="IPR010513">
    <property type="entry name" value="KEN_dom"/>
</dbReference>
<keyword evidence="9 19" id="KW-0732">Signal</keyword>
<dbReference type="OrthoDB" id="63989at2759"/>
<dbReference type="InterPro" id="IPR000490">
    <property type="entry name" value="Glyco_hydro_17"/>
</dbReference>
<feature type="domain" description="Protein kinase" evidence="20">
    <location>
        <begin position="468"/>
        <end position="758"/>
    </location>
</feature>
<dbReference type="Pfam" id="PF00332">
    <property type="entry name" value="Glyco_hydro_17"/>
    <property type="match status" value="1"/>
</dbReference>
<evidence type="ECO:0000256" key="12">
    <source>
        <dbReference type="ARBA" id="ARBA00022801"/>
    </source>
</evidence>
<dbReference type="InterPro" id="IPR011047">
    <property type="entry name" value="Quinoprotein_ADH-like_sf"/>
</dbReference>
<evidence type="ECO:0000256" key="16">
    <source>
        <dbReference type="ARBA" id="ARBA00023295"/>
    </source>
</evidence>
<feature type="region of interest" description="Disordered" evidence="18">
    <location>
        <begin position="391"/>
        <end position="437"/>
    </location>
</feature>
<dbReference type="GO" id="GO:0004674">
    <property type="term" value="F:protein serine/threonine kinase activity"/>
    <property type="evidence" value="ECO:0007669"/>
    <property type="project" value="UniProtKB-KW"/>
</dbReference>
<dbReference type="SMART" id="SM00220">
    <property type="entry name" value="S_TKc"/>
    <property type="match status" value="1"/>
</dbReference>
<evidence type="ECO:0000256" key="15">
    <source>
        <dbReference type="ARBA" id="ARBA00023157"/>
    </source>
</evidence>
<evidence type="ECO:0000256" key="2">
    <source>
        <dbReference type="ARBA" id="ARBA00004479"/>
    </source>
</evidence>
<gene>
    <name evidence="22" type="ORF">EPI10_002214</name>
</gene>
<dbReference type="Pfam" id="PF07983">
    <property type="entry name" value="X8"/>
    <property type="match status" value="1"/>
</dbReference>
<dbReference type="InterPro" id="IPR038357">
    <property type="entry name" value="KEN_sf"/>
</dbReference>
<comment type="subcellular location">
    <subcellularLocation>
        <location evidence="2">Membrane</location>
        <topology evidence="2">Single-pass type I membrane protein</topology>
    </subcellularLocation>
    <subcellularLocation>
        <location evidence="3">Secreted</location>
    </subcellularLocation>
</comment>
<dbReference type="GO" id="GO:0036498">
    <property type="term" value="P:IRE1-mediated unfolded protein response"/>
    <property type="evidence" value="ECO:0007669"/>
    <property type="project" value="TreeGrafter"/>
</dbReference>
<keyword evidence="14" id="KW-1133">Transmembrane helix</keyword>
<keyword evidence="5" id="KW-0964">Secreted</keyword>
<evidence type="ECO:0000256" key="5">
    <source>
        <dbReference type="ARBA" id="ARBA00022525"/>
    </source>
</evidence>
<dbReference type="SUPFAM" id="SSF56112">
    <property type="entry name" value="Protein kinase-like (PK-like)"/>
    <property type="match status" value="1"/>
</dbReference>
<dbReference type="Proteomes" id="UP000325315">
    <property type="component" value="Unassembled WGS sequence"/>
</dbReference>
<dbReference type="InterPro" id="IPR000719">
    <property type="entry name" value="Prot_kinase_dom"/>
</dbReference>
<evidence type="ECO:0000256" key="3">
    <source>
        <dbReference type="ARBA" id="ARBA00004613"/>
    </source>
</evidence>
<dbReference type="Gene3D" id="3.30.200.20">
    <property type="entry name" value="Phosphorylase Kinase, domain 1"/>
    <property type="match status" value="1"/>
</dbReference>
<dbReference type="Gene3D" id="2.130.10.10">
    <property type="entry name" value="YVTN repeat-like/Quinoprotein amine dehydrogenase"/>
    <property type="match status" value="1"/>
</dbReference>
<dbReference type="PANTHER" id="PTHR13954">
    <property type="entry name" value="IRE1-RELATED"/>
    <property type="match status" value="1"/>
</dbReference>
<feature type="compositionally biased region" description="Polar residues" evidence="18">
    <location>
        <begin position="427"/>
        <end position="437"/>
    </location>
</feature>
<feature type="domain" description="KEN" evidence="21">
    <location>
        <begin position="761"/>
        <end position="892"/>
    </location>
</feature>
<dbReference type="FunFam" id="1.10.510.10:FF:000463">
    <property type="entry name" value="Serine/threonine-protein kinase/endoribonuclease IRE1a"/>
    <property type="match status" value="1"/>
</dbReference>
<evidence type="ECO:0000256" key="1">
    <source>
        <dbReference type="ARBA" id="ARBA00000382"/>
    </source>
</evidence>
<evidence type="ECO:0000256" key="4">
    <source>
        <dbReference type="ARBA" id="ARBA00008773"/>
    </source>
</evidence>
<dbReference type="Gene3D" id="1.20.58.1040">
    <property type="match status" value="1"/>
</dbReference>
<dbReference type="FunFam" id="3.20.20.80:FF:000005">
    <property type="entry name" value="Glucan endo-1,3-beta-glucosidase 14"/>
    <property type="match status" value="1"/>
</dbReference>
<keyword evidence="7" id="KW-0808">Transferase</keyword>
<feature type="chain" id="PRO_5022717785" evidence="19">
    <location>
        <begin position="22"/>
        <end position="1384"/>
    </location>
</feature>
<dbReference type="SMART" id="SM00580">
    <property type="entry name" value="PUG"/>
    <property type="match status" value="1"/>
</dbReference>
<evidence type="ECO:0000256" key="13">
    <source>
        <dbReference type="ARBA" id="ARBA00022840"/>
    </source>
</evidence>
<dbReference type="GO" id="GO:1990604">
    <property type="term" value="C:IRE1-TRAF2-ASK1 complex"/>
    <property type="evidence" value="ECO:0007669"/>
    <property type="project" value="TreeGrafter"/>
</dbReference>
<dbReference type="FunFam" id="1.20.58.1040:FF:000003">
    <property type="entry name" value="glucan endo-1,3-beta-glucosidase 7"/>
    <property type="match status" value="1"/>
</dbReference>
<evidence type="ECO:0000256" key="9">
    <source>
        <dbReference type="ARBA" id="ARBA00022729"/>
    </source>
</evidence>
<keyword evidence="8" id="KW-0812">Transmembrane</keyword>
<keyword evidence="12 22" id="KW-0378">Hydrolase</keyword>